<dbReference type="InterPro" id="IPR024535">
    <property type="entry name" value="RHGA/B-epi-like_pectate_lyase"/>
</dbReference>
<dbReference type="PROSITE" id="PS51318">
    <property type="entry name" value="TAT"/>
    <property type="match status" value="1"/>
</dbReference>
<dbReference type="EMBL" id="PGGN01000001">
    <property type="protein sequence ID" value="PSH60436.1"/>
    <property type="molecule type" value="Genomic_DNA"/>
</dbReference>
<evidence type="ECO:0000259" key="2">
    <source>
        <dbReference type="Pfam" id="PF13229"/>
    </source>
</evidence>
<dbReference type="AlphaFoldDB" id="A0A2P7B1T2"/>
<evidence type="ECO:0000313" key="4">
    <source>
        <dbReference type="Proteomes" id="UP000241158"/>
    </source>
</evidence>
<feature type="domain" description="Right handed beta helix" evidence="2">
    <location>
        <begin position="214"/>
        <end position="375"/>
    </location>
</feature>
<organism evidence="3 4">
    <name type="scientific">Phyllobacterium endophyticum</name>
    <dbReference type="NCBI Taxonomy" id="1149773"/>
    <lineage>
        <taxon>Bacteria</taxon>
        <taxon>Pseudomonadati</taxon>
        <taxon>Pseudomonadota</taxon>
        <taxon>Alphaproteobacteria</taxon>
        <taxon>Hyphomicrobiales</taxon>
        <taxon>Phyllobacteriaceae</taxon>
        <taxon>Phyllobacterium</taxon>
    </lineage>
</organism>
<dbReference type="SUPFAM" id="SSF51126">
    <property type="entry name" value="Pectin lyase-like"/>
    <property type="match status" value="2"/>
</dbReference>
<dbReference type="SMART" id="SM00710">
    <property type="entry name" value="PbH1"/>
    <property type="match status" value="9"/>
</dbReference>
<dbReference type="OrthoDB" id="9788772at2"/>
<dbReference type="RefSeq" id="WP_106715752.1">
    <property type="nucleotide sequence ID" value="NZ_JACHXT010000004.1"/>
</dbReference>
<proteinExistence type="predicted"/>
<dbReference type="InterPro" id="IPR022388">
    <property type="entry name" value="CHP03808"/>
</dbReference>
<dbReference type="Pfam" id="PF13229">
    <property type="entry name" value="Beta_helix"/>
    <property type="match status" value="1"/>
</dbReference>
<dbReference type="InterPro" id="IPR039448">
    <property type="entry name" value="Beta_helix"/>
</dbReference>
<dbReference type="InterPro" id="IPR006626">
    <property type="entry name" value="PbH1"/>
</dbReference>
<accession>A0A2P7B1T2</accession>
<dbReference type="InterPro" id="IPR006311">
    <property type="entry name" value="TAT_signal"/>
</dbReference>
<feature type="domain" description="Rhamnogalacturonase A/B/Epimerase-like pectate lyase" evidence="1">
    <location>
        <begin position="33"/>
        <end position="90"/>
    </location>
</feature>
<protein>
    <submittedName>
        <fullName evidence="3">TIGR03808 family TAT-translocated repetitive protein</fullName>
    </submittedName>
</protein>
<dbReference type="InterPro" id="IPR011050">
    <property type="entry name" value="Pectin_lyase_fold/virulence"/>
</dbReference>
<evidence type="ECO:0000313" key="3">
    <source>
        <dbReference type="EMBL" id="PSH60436.1"/>
    </source>
</evidence>
<keyword evidence="4" id="KW-1185">Reference proteome</keyword>
<evidence type="ECO:0000259" key="1">
    <source>
        <dbReference type="Pfam" id="PF12708"/>
    </source>
</evidence>
<dbReference type="Pfam" id="PF12708">
    <property type="entry name" value="Pect-lyase_RHGA_epim"/>
    <property type="match status" value="1"/>
</dbReference>
<sequence length="447" mass="45767">MIDRRIFLTGLAALAGTGILPQRTEAQASSGMINAAEFGLKPGAPDDQTVELNALLVKASSSGQQIFLPPGTYIVSGVQAPGYVNLSGVPGKSRLLFGGRSALMTASGSTYIQLSGLVIDGDGRPLGESVRGLLEASNVPRLALDDCQIVGARRNAVDLFKCGGRIEHSRISGASDAAIFAADSTGLSISGNEINDCGNGGIIVQRYDQGRDGTIISGNRIGGIRADAGGTGQNGNAINVFRANNVVVSNNIINDSAFSAIRGNSASNLQVSGNNCTASGETAIYSEFAFEGAIIANNLVDGAANGISMVNFDNGGRLGTCNGNVVRNLASKGPYPGTFGIGISAEADISIAGNVVENAPLYGIQLGWGAYMRNVIATGNIVRTSGEGIYVSVVPGAGSAIICDNIIQGSRNGGIVGHSWSDITARDLTAKGAQIYPNLTVERNIVS</sequence>
<comment type="caution">
    <text evidence="3">The sequence shown here is derived from an EMBL/GenBank/DDBJ whole genome shotgun (WGS) entry which is preliminary data.</text>
</comment>
<dbReference type="Proteomes" id="UP000241158">
    <property type="component" value="Unassembled WGS sequence"/>
</dbReference>
<gene>
    <name evidence="3" type="ORF">CU100_07105</name>
</gene>
<reference evidence="4" key="1">
    <citation type="submission" date="2017-11" db="EMBL/GenBank/DDBJ databases">
        <authorList>
            <person name="Kuznetsova I."/>
            <person name="Sazanova A."/>
            <person name="Chirak E."/>
            <person name="Safronova V."/>
            <person name="Willems A."/>
        </authorList>
    </citation>
    <scope>NUCLEOTIDE SEQUENCE [LARGE SCALE GENOMIC DNA]</scope>
    <source>
        <strain evidence="4">PEPV15</strain>
    </source>
</reference>
<name>A0A2P7B1T2_9HYPH</name>
<dbReference type="InterPro" id="IPR012334">
    <property type="entry name" value="Pectin_lyas_fold"/>
</dbReference>
<dbReference type="Gene3D" id="2.160.20.10">
    <property type="entry name" value="Single-stranded right-handed beta-helix, Pectin lyase-like"/>
    <property type="match status" value="2"/>
</dbReference>
<dbReference type="NCBIfam" id="TIGR03808">
    <property type="entry name" value="RR_plus_rpt_1"/>
    <property type="match status" value="1"/>
</dbReference>